<dbReference type="RefSeq" id="WP_260047356.1">
    <property type="nucleotide sequence ID" value="NZ_JANZXA010000013.1"/>
</dbReference>
<evidence type="ECO:0000259" key="1">
    <source>
        <dbReference type="Pfam" id="PF13449"/>
    </source>
</evidence>
<sequence length="328" mass="36572">MRRNIALVLLFLLLGLTWVRSAKIPREPQLAVQYVPLAVAKGADPAHHLGAFKLDGVWQMASPSRIFGSYSALLPMPDRSLLALSDSGTYLRFMPPDAAARQFEAGNLLKDRSWSKAGRDVESATRDPRTGEIWLGLEGSNSVIHLKPDLDLIRQVRPNTISGWGSNTGPEAMTRLSDGRFVLLREAFAGWFERRRHDAVVFEGDPTTGPRSWHFVFDGPAGFSPTDMAQLPDGRLLILMRRLIWPMPQRFAGRIAIGDPADIRPGKAWKVREVARIASSLPVDNFEGLAVVPAGENRLTVWIISDDNFARLQRTILWKLSVDPRQLP</sequence>
<feature type="domain" description="Phytase-like" evidence="1">
    <location>
        <begin position="67"/>
        <end position="309"/>
    </location>
</feature>
<dbReference type="CDD" id="cd15482">
    <property type="entry name" value="Sialidase_non-viral"/>
    <property type="match status" value="1"/>
</dbReference>
<dbReference type="EMBL" id="JANZXA010000013">
    <property type="protein sequence ID" value="MCT2401339.1"/>
    <property type="molecule type" value="Genomic_DNA"/>
</dbReference>
<name>A0ABT2I950_9SPHN</name>
<protein>
    <submittedName>
        <fullName evidence="2">Esterase-like activity of phytase family protein</fullName>
    </submittedName>
</protein>
<accession>A0ABT2I950</accession>
<gene>
    <name evidence="2" type="ORF">NZK81_17455</name>
</gene>
<organism evidence="2 3">
    <name type="scientific">Novosphingobium mangrovi</name>
    <name type="common">ex Huang et al. 2023</name>
    <dbReference type="NCBI Taxonomy" id="2976432"/>
    <lineage>
        <taxon>Bacteria</taxon>
        <taxon>Pseudomonadati</taxon>
        <taxon>Pseudomonadota</taxon>
        <taxon>Alphaproteobacteria</taxon>
        <taxon>Sphingomonadales</taxon>
        <taxon>Sphingomonadaceae</taxon>
        <taxon>Novosphingobium</taxon>
    </lineage>
</organism>
<reference evidence="2" key="1">
    <citation type="submission" date="2022-09" db="EMBL/GenBank/DDBJ databases">
        <title>Novosphingobium sp. Nov., a polycyclic aromatic hydrocarbon-degrading bacterium isolated form mangrove sediments in HongKong.</title>
        <authorList>
            <person name="Hu Z."/>
        </authorList>
    </citation>
    <scope>NUCLEOTIDE SEQUENCE</scope>
    <source>
        <strain evidence="2">HK4-1</strain>
    </source>
</reference>
<dbReference type="Pfam" id="PF13449">
    <property type="entry name" value="Phytase-like"/>
    <property type="match status" value="1"/>
</dbReference>
<comment type="caution">
    <text evidence="2">The sequence shown here is derived from an EMBL/GenBank/DDBJ whole genome shotgun (WGS) entry which is preliminary data.</text>
</comment>
<evidence type="ECO:0000313" key="3">
    <source>
        <dbReference type="Proteomes" id="UP001165583"/>
    </source>
</evidence>
<dbReference type="Proteomes" id="UP001165583">
    <property type="component" value="Unassembled WGS sequence"/>
</dbReference>
<keyword evidence="3" id="KW-1185">Reference proteome</keyword>
<dbReference type="InterPro" id="IPR027372">
    <property type="entry name" value="Phytase-like_dom"/>
</dbReference>
<dbReference type="SUPFAM" id="SSF63829">
    <property type="entry name" value="Calcium-dependent phosphotriesterase"/>
    <property type="match status" value="1"/>
</dbReference>
<proteinExistence type="predicted"/>
<evidence type="ECO:0000313" key="2">
    <source>
        <dbReference type="EMBL" id="MCT2401339.1"/>
    </source>
</evidence>